<dbReference type="InterPro" id="IPR002885">
    <property type="entry name" value="PPR_rpt"/>
</dbReference>
<accession>A0AAN8Z0F3</accession>
<name>A0AAN8Z0F3_9MAGN</name>
<evidence type="ECO:0000256" key="1">
    <source>
        <dbReference type="ARBA" id="ARBA00022737"/>
    </source>
</evidence>
<feature type="repeat" description="PPR" evidence="2">
    <location>
        <begin position="221"/>
        <end position="255"/>
    </location>
</feature>
<dbReference type="Proteomes" id="UP001370490">
    <property type="component" value="Unassembled WGS sequence"/>
</dbReference>
<dbReference type="Pfam" id="PF01535">
    <property type="entry name" value="PPR"/>
    <property type="match status" value="3"/>
</dbReference>
<sequence>MFSGRRPGDGYDCASLHIVMWACLKEGKLEEAEEFYREAKDGGIRLYAVAYDTLIQAVLGPLRVKNEMVGCGIPMNLVIITSLMKGYRVQSNLKNALNLFAKLKEDGLIPNKATFAVLIEGCCRSGQMEKAHELYIQMKNNGISPSVFIVNSVLQCLLKAHMWEDALKHSDEAVELGVSNNGVAPSVVSLNNIILGHCRKGNMDAASGLHSEMLQKGLKPNVVTYSILVDACFQKGNIEQAFLLLDEMVGSKIVPTDFTFNIVICGLCRAGHTSEGKNILTKFMVDGFVPTCMTYNSITAGFVKEGTNNFDLALEMWNEIEKQVIYNSMINGNRNLNNLDEALRIHKKMVEEGVPCDLEISTTLIDGSLKDEKLHHASDLYSEMLARDITPDIITFTERNFKEAFRLHDEMLDKGITPDNITYDILVNGKVRSISLPAGTDGFK</sequence>
<feature type="repeat" description="PPR" evidence="2">
    <location>
        <begin position="186"/>
        <end position="220"/>
    </location>
</feature>
<dbReference type="EMBL" id="JBAMMX010000021">
    <property type="protein sequence ID" value="KAK6919757.1"/>
    <property type="molecule type" value="Genomic_DNA"/>
</dbReference>
<feature type="repeat" description="PPR" evidence="2">
    <location>
        <begin position="12"/>
        <end position="46"/>
    </location>
</feature>
<dbReference type="InterPro" id="IPR051222">
    <property type="entry name" value="PPR/CCM1_RNA-binding"/>
</dbReference>
<feature type="repeat" description="PPR" evidence="2">
    <location>
        <begin position="76"/>
        <end position="110"/>
    </location>
</feature>
<evidence type="ECO:0000313" key="4">
    <source>
        <dbReference type="Proteomes" id="UP001370490"/>
    </source>
</evidence>
<evidence type="ECO:0000256" key="2">
    <source>
        <dbReference type="PROSITE-ProRule" id="PRU00708"/>
    </source>
</evidence>
<keyword evidence="4" id="KW-1185">Reference proteome</keyword>
<dbReference type="PANTHER" id="PTHR47942:SF16">
    <property type="entry name" value="PENTATRICOPEPTIDE REPEAT DOMAIN CONTAINING PROTEIN-RELATED"/>
    <property type="match status" value="1"/>
</dbReference>
<dbReference type="PROSITE" id="PS51375">
    <property type="entry name" value="PPR"/>
    <property type="match status" value="7"/>
</dbReference>
<dbReference type="Gene3D" id="1.25.40.10">
    <property type="entry name" value="Tetratricopeptide repeat domain"/>
    <property type="match status" value="4"/>
</dbReference>
<gene>
    <name evidence="3" type="ORF">RJ641_015661</name>
</gene>
<reference evidence="3 4" key="1">
    <citation type="submission" date="2023-12" db="EMBL/GenBank/DDBJ databases">
        <title>A high-quality genome assembly for Dillenia turbinata (Dilleniales).</title>
        <authorList>
            <person name="Chanderbali A."/>
        </authorList>
    </citation>
    <scope>NUCLEOTIDE SEQUENCE [LARGE SCALE GENOMIC DNA]</scope>
    <source>
        <strain evidence="3">LSX21</strain>
        <tissue evidence="3">Leaf</tissue>
    </source>
</reference>
<feature type="repeat" description="PPR" evidence="2">
    <location>
        <begin position="256"/>
        <end position="290"/>
    </location>
</feature>
<protein>
    <submittedName>
        <fullName evidence="3">Pentatricopeptide repeat</fullName>
    </submittedName>
</protein>
<dbReference type="Pfam" id="PF13041">
    <property type="entry name" value="PPR_2"/>
    <property type="match status" value="3"/>
</dbReference>
<dbReference type="InterPro" id="IPR011990">
    <property type="entry name" value="TPR-like_helical_dom_sf"/>
</dbReference>
<dbReference type="NCBIfam" id="TIGR00756">
    <property type="entry name" value="PPR"/>
    <property type="match status" value="6"/>
</dbReference>
<evidence type="ECO:0000313" key="3">
    <source>
        <dbReference type="EMBL" id="KAK6919757.1"/>
    </source>
</evidence>
<comment type="caution">
    <text evidence="3">The sequence shown here is derived from an EMBL/GenBank/DDBJ whole genome shotgun (WGS) entry which is preliminary data.</text>
</comment>
<keyword evidence="1" id="KW-0677">Repeat</keyword>
<feature type="repeat" description="PPR" evidence="2">
    <location>
        <begin position="111"/>
        <end position="145"/>
    </location>
</feature>
<dbReference type="AlphaFoldDB" id="A0AAN8Z0F3"/>
<feature type="repeat" description="PPR" evidence="2">
    <location>
        <begin position="322"/>
        <end position="356"/>
    </location>
</feature>
<dbReference type="Pfam" id="PF12854">
    <property type="entry name" value="PPR_1"/>
    <property type="match status" value="1"/>
</dbReference>
<organism evidence="3 4">
    <name type="scientific">Dillenia turbinata</name>
    <dbReference type="NCBI Taxonomy" id="194707"/>
    <lineage>
        <taxon>Eukaryota</taxon>
        <taxon>Viridiplantae</taxon>
        <taxon>Streptophyta</taxon>
        <taxon>Embryophyta</taxon>
        <taxon>Tracheophyta</taxon>
        <taxon>Spermatophyta</taxon>
        <taxon>Magnoliopsida</taxon>
        <taxon>eudicotyledons</taxon>
        <taxon>Gunneridae</taxon>
        <taxon>Pentapetalae</taxon>
        <taxon>Dilleniales</taxon>
        <taxon>Dilleniaceae</taxon>
        <taxon>Dillenia</taxon>
    </lineage>
</organism>
<proteinExistence type="predicted"/>
<dbReference type="PANTHER" id="PTHR47942">
    <property type="entry name" value="TETRATRICOPEPTIDE REPEAT (TPR)-LIKE SUPERFAMILY PROTEIN-RELATED"/>
    <property type="match status" value="1"/>
</dbReference>